<dbReference type="EMBL" id="BLXT01000588">
    <property type="protein sequence ID" value="GFN78247.1"/>
    <property type="molecule type" value="Genomic_DNA"/>
</dbReference>
<sequence>MIVSEGRAKMSANKLAERETHAYSKSSVKVPLLTPAQTALFKDTECERHIETCVTGGDRNKLISFNIQTFQFKTACKYYKTGLDCLSNVFSSKPNCDSYSYSDAYLKAKDILFSATSGFCGLDGSISGCAYDFQNCMSYVDLIRNPLNNLDNNQTCRNFVIFSDCTRLIKNRMHCPTNLEVHLEKLEEQLEGKLKLDCFLTCDIAIDLCVSDITTEFVTAESDKNSEDYHEVLCAQLEKGMDCINATDVEELCENEKKRGRWREALNNQTSSYNKAYCSIPAKTCLAEMTSCIDNLNAQVAAKTVSTAKQTVHTCKELEKAVDCIKRTSLTDFCQEKTTAQLIATTLDAQREQIKLFCGVSQCHLTFPDCFDYISKMKLKVEDSPESLTCEDVELSLACSNAMIQFEPCLRLEVENMTFENSLAVLKAYKNFLCESDQTRKSECEKVFPKCYAALTQFEKRPTTC</sequence>
<evidence type="ECO:0000313" key="1">
    <source>
        <dbReference type="EMBL" id="GFN78247.1"/>
    </source>
</evidence>
<gene>
    <name evidence="1" type="ORF">PoB_000475300</name>
</gene>
<feature type="non-terminal residue" evidence="1">
    <location>
        <position position="465"/>
    </location>
</feature>
<organism evidence="1 2">
    <name type="scientific">Plakobranchus ocellatus</name>
    <dbReference type="NCBI Taxonomy" id="259542"/>
    <lineage>
        <taxon>Eukaryota</taxon>
        <taxon>Metazoa</taxon>
        <taxon>Spiralia</taxon>
        <taxon>Lophotrochozoa</taxon>
        <taxon>Mollusca</taxon>
        <taxon>Gastropoda</taxon>
        <taxon>Heterobranchia</taxon>
        <taxon>Euthyneura</taxon>
        <taxon>Panpulmonata</taxon>
        <taxon>Sacoglossa</taxon>
        <taxon>Placobranchoidea</taxon>
        <taxon>Plakobranchidae</taxon>
        <taxon>Plakobranchus</taxon>
    </lineage>
</organism>
<keyword evidence="2" id="KW-1185">Reference proteome</keyword>
<protein>
    <recommendedName>
        <fullName evidence="3">DUF19 domain-containing protein</fullName>
    </recommendedName>
</protein>
<accession>A0AAV3Y7S5</accession>
<proteinExistence type="predicted"/>
<reference evidence="1 2" key="1">
    <citation type="journal article" date="2021" name="Elife">
        <title>Chloroplast acquisition without the gene transfer in kleptoplastic sea slugs, Plakobranchus ocellatus.</title>
        <authorList>
            <person name="Maeda T."/>
            <person name="Takahashi S."/>
            <person name="Yoshida T."/>
            <person name="Shimamura S."/>
            <person name="Takaki Y."/>
            <person name="Nagai Y."/>
            <person name="Toyoda A."/>
            <person name="Suzuki Y."/>
            <person name="Arimoto A."/>
            <person name="Ishii H."/>
            <person name="Satoh N."/>
            <person name="Nishiyama T."/>
            <person name="Hasebe M."/>
            <person name="Maruyama T."/>
            <person name="Minagawa J."/>
            <person name="Obokata J."/>
            <person name="Shigenobu S."/>
        </authorList>
    </citation>
    <scope>NUCLEOTIDE SEQUENCE [LARGE SCALE GENOMIC DNA]</scope>
</reference>
<name>A0AAV3Y7S5_9GAST</name>
<comment type="caution">
    <text evidence="1">The sequence shown here is derived from an EMBL/GenBank/DDBJ whole genome shotgun (WGS) entry which is preliminary data.</text>
</comment>
<dbReference type="Proteomes" id="UP000735302">
    <property type="component" value="Unassembled WGS sequence"/>
</dbReference>
<dbReference type="AlphaFoldDB" id="A0AAV3Y7S5"/>
<evidence type="ECO:0008006" key="3">
    <source>
        <dbReference type="Google" id="ProtNLM"/>
    </source>
</evidence>
<evidence type="ECO:0000313" key="2">
    <source>
        <dbReference type="Proteomes" id="UP000735302"/>
    </source>
</evidence>